<comment type="function">
    <text evidence="7">Thiolesterase that catalyzes the hydrolysis of S-D-lactoyl-glutathione to form glutathione and D-lactic acid.</text>
</comment>
<proteinExistence type="inferred from homology"/>
<dbReference type="Gene3D" id="3.60.15.10">
    <property type="entry name" value="Ribonuclease Z/Hydroxyacylglutathione hydrolase-like"/>
    <property type="match status" value="1"/>
</dbReference>
<dbReference type="PANTHER" id="PTHR43705:SF1">
    <property type="entry name" value="HYDROXYACYLGLUTATHIONE HYDROLASE GLOB"/>
    <property type="match status" value="1"/>
</dbReference>
<dbReference type="InterPro" id="IPR036866">
    <property type="entry name" value="RibonucZ/Hydroxyglut_hydro"/>
</dbReference>
<feature type="binding site" evidence="7">
    <location>
        <position position="55"/>
    </location>
    <ligand>
        <name>Zn(2+)</name>
        <dbReference type="ChEBI" id="CHEBI:29105"/>
        <label>1</label>
    </ligand>
</feature>
<dbReference type="EC" id="3.1.2.6" evidence="7"/>
<dbReference type="PANTHER" id="PTHR43705">
    <property type="entry name" value="HYDROXYACYLGLUTATHIONE HYDROLASE"/>
    <property type="match status" value="1"/>
</dbReference>
<evidence type="ECO:0000256" key="3">
    <source>
        <dbReference type="ARBA" id="ARBA00006759"/>
    </source>
</evidence>
<feature type="binding site" evidence="7">
    <location>
        <position position="132"/>
    </location>
    <ligand>
        <name>Zn(2+)</name>
        <dbReference type="ChEBI" id="CHEBI:29105"/>
        <label>2</label>
    </ligand>
</feature>
<dbReference type="Pfam" id="PF16123">
    <property type="entry name" value="HAGH_C"/>
    <property type="match status" value="1"/>
</dbReference>
<evidence type="ECO:0000313" key="9">
    <source>
        <dbReference type="EMBL" id="MFC3052472.1"/>
    </source>
</evidence>
<keyword evidence="10" id="KW-1185">Reference proteome</keyword>
<sequence length="254" mass="28101">MLEIVQIPVLHDNYLYLLHAHESGETAIVDPAVEDPVVAELEKRSWNLTHILNTHHHNDHTGANLALKGRYDATVIGSANDQARIPGIDIAVGEGDQITLGDNMASVYFVPGHTRGHIAYFFASNKALFCGDTMFSMGCGRLFEGSPDQMWQSLSKLMSLPDDTRIYCAHEYTQSNGTFALSVEPENKALQSRMAEVIRLRDAGKPTVPSILALEKETNPFLRPMSEEIQENVGLIGAPLPAVFAEVRRRKDSF</sequence>
<comment type="subunit">
    <text evidence="7">Monomer.</text>
</comment>
<comment type="caution">
    <text evidence="9">The sequence shown here is derived from an EMBL/GenBank/DDBJ whole genome shotgun (WGS) entry which is preliminary data.</text>
</comment>
<feature type="binding site" evidence="7">
    <location>
        <position position="170"/>
    </location>
    <ligand>
        <name>Zn(2+)</name>
        <dbReference type="ChEBI" id="CHEBI:29105"/>
        <label>2</label>
    </ligand>
</feature>
<evidence type="ECO:0000256" key="1">
    <source>
        <dbReference type="ARBA" id="ARBA00001623"/>
    </source>
</evidence>
<feature type="domain" description="Metallo-beta-lactamase" evidence="8">
    <location>
        <begin position="12"/>
        <end position="170"/>
    </location>
</feature>
<evidence type="ECO:0000256" key="7">
    <source>
        <dbReference type="HAMAP-Rule" id="MF_01374"/>
    </source>
</evidence>
<dbReference type="RefSeq" id="WP_194213866.1">
    <property type="nucleotide sequence ID" value="NZ_CP061205.1"/>
</dbReference>
<accession>A0ABV7D5M6</accession>
<dbReference type="NCBIfam" id="TIGR03413">
    <property type="entry name" value="GSH_gloB"/>
    <property type="match status" value="1"/>
</dbReference>
<dbReference type="InterPro" id="IPR001279">
    <property type="entry name" value="Metallo-B-lactamas"/>
</dbReference>
<dbReference type="Pfam" id="PF00753">
    <property type="entry name" value="Lactamase_B"/>
    <property type="match status" value="1"/>
</dbReference>
<feature type="binding site" evidence="7">
    <location>
        <position position="113"/>
    </location>
    <ligand>
        <name>Zn(2+)</name>
        <dbReference type="ChEBI" id="CHEBI:29105"/>
        <label>1</label>
    </ligand>
</feature>
<evidence type="ECO:0000256" key="4">
    <source>
        <dbReference type="ARBA" id="ARBA00022723"/>
    </source>
</evidence>
<dbReference type="GO" id="GO:0004416">
    <property type="term" value="F:hydroxyacylglutathione hydrolase activity"/>
    <property type="evidence" value="ECO:0007669"/>
    <property type="project" value="UniProtKB-EC"/>
</dbReference>
<dbReference type="CDD" id="cd07723">
    <property type="entry name" value="hydroxyacylglutathione_hydrolase_MBL-fold"/>
    <property type="match status" value="1"/>
</dbReference>
<feature type="binding site" evidence="7">
    <location>
        <position position="59"/>
    </location>
    <ligand>
        <name>Zn(2+)</name>
        <dbReference type="ChEBI" id="CHEBI:29105"/>
        <label>2</label>
    </ligand>
</feature>
<feature type="binding site" evidence="7">
    <location>
        <position position="132"/>
    </location>
    <ligand>
        <name>Zn(2+)</name>
        <dbReference type="ChEBI" id="CHEBI:29105"/>
        <label>1</label>
    </ligand>
</feature>
<evidence type="ECO:0000256" key="6">
    <source>
        <dbReference type="ARBA" id="ARBA00022833"/>
    </source>
</evidence>
<name>A0ABV7D5M6_9PROT</name>
<dbReference type="InterPro" id="IPR032282">
    <property type="entry name" value="HAGH_C"/>
</dbReference>
<dbReference type="SMART" id="SM00849">
    <property type="entry name" value="Lactamase_B"/>
    <property type="match status" value="1"/>
</dbReference>
<comment type="catalytic activity">
    <reaction evidence="1 7">
        <text>an S-(2-hydroxyacyl)glutathione + H2O = a 2-hydroxy carboxylate + glutathione + H(+)</text>
        <dbReference type="Rhea" id="RHEA:21864"/>
        <dbReference type="ChEBI" id="CHEBI:15377"/>
        <dbReference type="ChEBI" id="CHEBI:15378"/>
        <dbReference type="ChEBI" id="CHEBI:57925"/>
        <dbReference type="ChEBI" id="CHEBI:58896"/>
        <dbReference type="ChEBI" id="CHEBI:71261"/>
        <dbReference type="EC" id="3.1.2.6"/>
    </reaction>
</comment>
<comment type="pathway">
    <text evidence="2 7">Secondary metabolite metabolism; methylglyoxal degradation; (R)-lactate from methylglyoxal: step 2/2.</text>
</comment>
<keyword evidence="4 7" id="KW-0479">Metal-binding</keyword>
<evidence type="ECO:0000259" key="8">
    <source>
        <dbReference type="SMART" id="SM00849"/>
    </source>
</evidence>
<organism evidence="9 10">
    <name type="scientific">Kordiimonas pumila</name>
    <dbReference type="NCBI Taxonomy" id="2161677"/>
    <lineage>
        <taxon>Bacteria</taxon>
        <taxon>Pseudomonadati</taxon>
        <taxon>Pseudomonadota</taxon>
        <taxon>Alphaproteobacteria</taxon>
        <taxon>Kordiimonadales</taxon>
        <taxon>Kordiimonadaceae</taxon>
        <taxon>Kordiimonas</taxon>
    </lineage>
</organism>
<comment type="similarity">
    <text evidence="3 7">Belongs to the metallo-beta-lactamase superfamily. Glyoxalase II family.</text>
</comment>
<dbReference type="InterPro" id="IPR035680">
    <property type="entry name" value="Clx_II_MBL"/>
</dbReference>
<protein>
    <recommendedName>
        <fullName evidence="7">Hydroxyacylglutathione hydrolase</fullName>
        <ecNumber evidence="7">3.1.2.6</ecNumber>
    </recommendedName>
    <alternativeName>
        <fullName evidence="7">Glyoxalase II</fullName>
        <shortName evidence="7">Glx II</shortName>
    </alternativeName>
</protein>
<evidence type="ECO:0000256" key="2">
    <source>
        <dbReference type="ARBA" id="ARBA00004963"/>
    </source>
</evidence>
<keyword evidence="5 7" id="KW-0378">Hydrolase</keyword>
<dbReference type="HAMAP" id="MF_01374">
    <property type="entry name" value="Glyoxalase_2"/>
    <property type="match status" value="1"/>
</dbReference>
<keyword evidence="6 7" id="KW-0862">Zinc</keyword>
<dbReference type="EMBL" id="JBHRSL010000010">
    <property type="protein sequence ID" value="MFC3052472.1"/>
    <property type="molecule type" value="Genomic_DNA"/>
</dbReference>
<gene>
    <name evidence="7 9" type="primary">gloB</name>
    <name evidence="9" type="ORF">ACFOKA_11220</name>
</gene>
<dbReference type="PIRSF" id="PIRSF005457">
    <property type="entry name" value="Glx"/>
    <property type="match status" value="1"/>
</dbReference>
<feature type="binding site" evidence="7">
    <location>
        <position position="57"/>
    </location>
    <ligand>
        <name>Zn(2+)</name>
        <dbReference type="ChEBI" id="CHEBI:29105"/>
        <label>1</label>
    </ligand>
</feature>
<dbReference type="SUPFAM" id="SSF56281">
    <property type="entry name" value="Metallo-hydrolase/oxidoreductase"/>
    <property type="match status" value="1"/>
</dbReference>
<reference evidence="10" key="1">
    <citation type="journal article" date="2019" name="Int. J. Syst. Evol. Microbiol.">
        <title>The Global Catalogue of Microorganisms (GCM) 10K type strain sequencing project: providing services to taxonomists for standard genome sequencing and annotation.</title>
        <authorList>
            <consortium name="The Broad Institute Genomics Platform"/>
            <consortium name="The Broad Institute Genome Sequencing Center for Infectious Disease"/>
            <person name="Wu L."/>
            <person name="Ma J."/>
        </authorList>
    </citation>
    <scope>NUCLEOTIDE SEQUENCE [LARGE SCALE GENOMIC DNA]</scope>
    <source>
        <strain evidence="10">KCTC 62164</strain>
    </source>
</reference>
<dbReference type="Proteomes" id="UP001595444">
    <property type="component" value="Unassembled WGS sequence"/>
</dbReference>
<feature type="binding site" evidence="7">
    <location>
        <position position="60"/>
    </location>
    <ligand>
        <name>Zn(2+)</name>
        <dbReference type="ChEBI" id="CHEBI:29105"/>
        <label>2</label>
    </ligand>
</feature>
<dbReference type="InterPro" id="IPR050110">
    <property type="entry name" value="Glyoxalase_II_hydrolase"/>
</dbReference>
<evidence type="ECO:0000256" key="5">
    <source>
        <dbReference type="ARBA" id="ARBA00022801"/>
    </source>
</evidence>
<comment type="cofactor">
    <cofactor evidence="7">
        <name>Zn(2+)</name>
        <dbReference type="ChEBI" id="CHEBI:29105"/>
    </cofactor>
    <text evidence="7">Binds 2 Zn(2+) ions per subunit.</text>
</comment>
<evidence type="ECO:0000313" key="10">
    <source>
        <dbReference type="Proteomes" id="UP001595444"/>
    </source>
</evidence>
<dbReference type="InterPro" id="IPR017782">
    <property type="entry name" value="Hydroxyacylglutathione_Hdrlase"/>
</dbReference>